<comment type="caution">
    <text evidence="1">The sequence shown here is derived from an EMBL/GenBank/DDBJ whole genome shotgun (WGS) entry which is preliminary data.</text>
</comment>
<keyword evidence="2" id="KW-1185">Reference proteome</keyword>
<protein>
    <submittedName>
        <fullName evidence="1">Uncharacterized protein</fullName>
    </submittedName>
</protein>
<sequence>MLGAYLTTTETGEPIDANRSDGAKVIFIDLRKDARQDATEPNDHFQTVDEKLRLVLCDRRYPACGYIEGAIFVYRTNFSLKSPSQKNSKLNQFRPIFRDENTILTTKAVDLQTVSQHERQG</sequence>
<evidence type="ECO:0000313" key="1">
    <source>
        <dbReference type="EMBL" id="KAF9980553.1"/>
    </source>
</evidence>
<name>A0A9P6M8Q0_9FUNG</name>
<organism evidence="1 2">
    <name type="scientific">Modicella reniformis</name>
    <dbReference type="NCBI Taxonomy" id="1440133"/>
    <lineage>
        <taxon>Eukaryota</taxon>
        <taxon>Fungi</taxon>
        <taxon>Fungi incertae sedis</taxon>
        <taxon>Mucoromycota</taxon>
        <taxon>Mortierellomycotina</taxon>
        <taxon>Mortierellomycetes</taxon>
        <taxon>Mortierellales</taxon>
        <taxon>Mortierellaceae</taxon>
        <taxon>Modicella</taxon>
    </lineage>
</organism>
<proteinExistence type="predicted"/>
<accession>A0A9P6M8Q0</accession>
<evidence type="ECO:0000313" key="2">
    <source>
        <dbReference type="Proteomes" id="UP000749646"/>
    </source>
</evidence>
<dbReference type="AlphaFoldDB" id="A0A9P6M8Q0"/>
<gene>
    <name evidence="1" type="ORF">BGZ65_004958</name>
</gene>
<dbReference type="Proteomes" id="UP000749646">
    <property type="component" value="Unassembled WGS sequence"/>
</dbReference>
<reference evidence="1" key="1">
    <citation type="journal article" date="2020" name="Fungal Divers.">
        <title>Resolving the Mortierellaceae phylogeny through synthesis of multi-gene phylogenetics and phylogenomics.</title>
        <authorList>
            <person name="Vandepol N."/>
            <person name="Liber J."/>
            <person name="Desiro A."/>
            <person name="Na H."/>
            <person name="Kennedy M."/>
            <person name="Barry K."/>
            <person name="Grigoriev I.V."/>
            <person name="Miller A.N."/>
            <person name="O'Donnell K."/>
            <person name="Stajich J.E."/>
            <person name="Bonito G."/>
        </authorList>
    </citation>
    <scope>NUCLEOTIDE SEQUENCE</scope>
    <source>
        <strain evidence="1">MES-2147</strain>
    </source>
</reference>
<dbReference type="EMBL" id="JAAAHW010003826">
    <property type="protein sequence ID" value="KAF9980553.1"/>
    <property type="molecule type" value="Genomic_DNA"/>
</dbReference>